<evidence type="ECO:0000256" key="2">
    <source>
        <dbReference type="SAM" id="Phobius"/>
    </source>
</evidence>
<name>A0AA36D102_9BILA</name>
<evidence type="ECO:0000313" key="3">
    <source>
        <dbReference type="EMBL" id="CAJ0578736.1"/>
    </source>
</evidence>
<protein>
    <submittedName>
        <fullName evidence="3">Uncharacterized protein</fullName>
    </submittedName>
</protein>
<sequence>MDRNFTDVLSFVSYSEPKTGALHQIFIWLILIVTCMVTCLILLRLCHCVGGYCRDFRPLTDVDQIRRRYERHWQQFELLENPPSPRRGSFSHYDTELQPVTNHI</sequence>
<reference evidence="3" key="1">
    <citation type="submission" date="2023-06" db="EMBL/GenBank/DDBJ databases">
        <authorList>
            <person name="Delattre M."/>
        </authorList>
    </citation>
    <scope>NUCLEOTIDE SEQUENCE</scope>
    <source>
        <strain evidence="3">AF72</strain>
    </source>
</reference>
<feature type="transmembrane region" description="Helical" evidence="2">
    <location>
        <begin position="25"/>
        <end position="46"/>
    </location>
</feature>
<keyword evidence="2" id="KW-1133">Transmembrane helix</keyword>
<gene>
    <name evidence="3" type="ORF">MSPICULIGERA_LOCUS16977</name>
</gene>
<keyword evidence="2" id="KW-0472">Membrane</keyword>
<evidence type="ECO:0000313" key="4">
    <source>
        <dbReference type="Proteomes" id="UP001177023"/>
    </source>
</evidence>
<evidence type="ECO:0000256" key="1">
    <source>
        <dbReference type="SAM" id="MobiDB-lite"/>
    </source>
</evidence>
<keyword evidence="4" id="KW-1185">Reference proteome</keyword>
<dbReference type="Proteomes" id="UP001177023">
    <property type="component" value="Unassembled WGS sequence"/>
</dbReference>
<keyword evidence="2" id="KW-0812">Transmembrane</keyword>
<feature type="region of interest" description="Disordered" evidence="1">
    <location>
        <begin position="83"/>
        <end position="104"/>
    </location>
</feature>
<feature type="non-terminal residue" evidence="3">
    <location>
        <position position="104"/>
    </location>
</feature>
<dbReference type="AlphaFoldDB" id="A0AA36D102"/>
<accession>A0AA36D102</accession>
<proteinExistence type="predicted"/>
<comment type="caution">
    <text evidence="3">The sequence shown here is derived from an EMBL/GenBank/DDBJ whole genome shotgun (WGS) entry which is preliminary data.</text>
</comment>
<dbReference type="EMBL" id="CATQJA010002654">
    <property type="protein sequence ID" value="CAJ0578736.1"/>
    <property type="molecule type" value="Genomic_DNA"/>
</dbReference>
<organism evidence="3 4">
    <name type="scientific">Mesorhabditis spiculigera</name>
    <dbReference type="NCBI Taxonomy" id="96644"/>
    <lineage>
        <taxon>Eukaryota</taxon>
        <taxon>Metazoa</taxon>
        <taxon>Ecdysozoa</taxon>
        <taxon>Nematoda</taxon>
        <taxon>Chromadorea</taxon>
        <taxon>Rhabditida</taxon>
        <taxon>Rhabditina</taxon>
        <taxon>Rhabditomorpha</taxon>
        <taxon>Rhabditoidea</taxon>
        <taxon>Rhabditidae</taxon>
        <taxon>Mesorhabditinae</taxon>
        <taxon>Mesorhabditis</taxon>
    </lineage>
</organism>